<name>A0A182PZF1_9DIPT</name>
<reference evidence="1" key="2">
    <citation type="submission" date="2020-05" db="UniProtKB">
        <authorList>
            <consortium name="EnsemblMetazoa"/>
        </authorList>
    </citation>
    <scope>IDENTIFICATION</scope>
    <source>
        <strain evidence="1">FAR1</strain>
    </source>
</reference>
<organism evidence="1 2">
    <name type="scientific">Anopheles farauti</name>
    <dbReference type="NCBI Taxonomy" id="69004"/>
    <lineage>
        <taxon>Eukaryota</taxon>
        <taxon>Metazoa</taxon>
        <taxon>Ecdysozoa</taxon>
        <taxon>Arthropoda</taxon>
        <taxon>Hexapoda</taxon>
        <taxon>Insecta</taxon>
        <taxon>Pterygota</taxon>
        <taxon>Neoptera</taxon>
        <taxon>Endopterygota</taxon>
        <taxon>Diptera</taxon>
        <taxon>Nematocera</taxon>
        <taxon>Culicoidea</taxon>
        <taxon>Culicidae</taxon>
        <taxon>Anophelinae</taxon>
        <taxon>Anopheles</taxon>
    </lineage>
</organism>
<evidence type="ECO:0000313" key="2">
    <source>
        <dbReference type="Proteomes" id="UP000075886"/>
    </source>
</evidence>
<dbReference type="Proteomes" id="UP000075886">
    <property type="component" value="Unassembled WGS sequence"/>
</dbReference>
<dbReference type="EnsemblMetazoa" id="AFAF000046-RA">
    <property type="protein sequence ID" value="AFAF000046-PA"/>
    <property type="gene ID" value="AFAF000046"/>
</dbReference>
<proteinExistence type="predicted"/>
<evidence type="ECO:0000313" key="1">
    <source>
        <dbReference type="EnsemblMetazoa" id="AFAF000046-PA"/>
    </source>
</evidence>
<keyword evidence="2" id="KW-1185">Reference proteome</keyword>
<protein>
    <submittedName>
        <fullName evidence="1">Uncharacterized protein</fullName>
    </submittedName>
</protein>
<dbReference type="VEuPathDB" id="VectorBase:AFAF000046"/>
<dbReference type="EMBL" id="AXCN02000196">
    <property type="status" value="NOT_ANNOTATED_CDS"/>
    <property type="molecule type" value="Genomic_DNA"/>
</dbReference>
<accession>A0A182PZF1</accession>
<dbReference type="AlphaFoldDB" id="A0A182PZF1"/>
<reference evidence="2" key="1">
    <citation type="submission" date="2014-01" db="EMBL/GenBank/DDBJ databases">
        <title>The Genome Sequence of Anopheles farauti FAR1 (V2).</title>
        <authorList>
            <consortium name="The Broad Institute Genomics Platform"/>
            <person name="Neafsey D.E."/>
            <person name="Besansky N."/>
            <person name="Howell P."/>
            <person name="Walton C."/>
            <person name="Young S.K."/>
            <person name="Zeng Q."/>
            <person name="Gargeya S."/>
            <person name="Fitzgerald M."/>
            <person name="Haas B."/>
            <person name="Abouelleil A."/>
            <person name="Allen A.W."/>
            <person name="Alvarado L."/>
            <person name="Arachchi H.M."/>
            <person name="Berlin A.M."/>
            <person name="Chapman S.B."/>
            <person name="Gainer-Dewar J."/>
            <person name="Goldberg J."/>
            <person name="Griggs A."/>
            <person name="Gujja S."/>
            <person name="Hansen M."/>
            <person name="Howarth C."/>
            <person name="Imamovic A."/>
            <person name="Ireland A."/>
            <person name="Larimer J."/>
            <person name="McCowan C."/>
            <person name="Murphy C."/>
            <person name="Pearson M."/>
            <person name="Poon T.W."/>
            <person name="Priest M."/>
            <person name="Roberts A."/>
            <person name="Saif S."/>
            <person name="Shea T."/>
            <person name="Sisk P."/>
            <person name="Sykes S."/>
            <person name="Wortman J."/>
            <person name="Nusbaum C."/>
            <person name="Birren B."/>
        </authorList>
    </citation>
    <scope>NUCLEOTIDE SEQUENCE [LARGE SCALE GENOMIC DNA]</scope>
    <source>
        <strain evidence="2">FAR1</strain>
    </source>
</reference>
<sequence length="119" mass="13672">MTYDTWNRYLVERFPKLSFRSSIFVRTRLTDGFGSTVARFLETSLTGRASWIVLFVALVTNAFHRAYVAALLPFVRHAWIGSIRWFNQRGTVSGPERILVGRASIAECNCRQRGTVERI</sequence>